<evidence type="ECO:0000313" key="2">
    <source>
        <dbReference type="Proteomes" id="UP000703269"/>
    </source>
</evidence>
<name>A0A9P3LCG6_9APHY</name>
<reference evidence="1 2" key="1">
    <citation type="submission" date="2021-08" db="EMBL/GenBank/DDBJ databases">
        <title>Draft Genome Sequence of Phanerochaete sordida strain YK-624.</title>
        <authorList>
            <person name="Mori T."/>
            <person name="Dohra H."/>
            <person name="Suzuki T."/>
            <person name="Kawagishi H."/>
            <person name="Hirai H."/>
        </authorList>
    </citation>
    <scope>NUCLEOTIDE SEQUENCE [LARGE SCALE GENOMIC DNA]</scope>
    <source>
        <strain evidence="1 2">YK-624</strain>
    </source>
</reference>
<dbReference type="EMBL" id="BPQB01000015">
    <property type="protein sequence ID" value="GJE90220.1"/>
    <property type="molecule type" value="Genomic_DNA"/>
</dbReference>
<dbReference type="Proteomes" id="UP000703269">
    <property type="component" value="Unassembled WGS sequence"/>
</dbReference>
<proteinExistence type="predicted"/>
<keyword evidence="2" id="KW-1185">Reference proteome</keyword>
<dbReference type="AlphaFoldDB" id="A0A9P3LCG6"/>
<protein>
    <submittedName>
        <fullName evidence="1">Uncharacterized protein</fullName>
    </submittedName>
</protein>
<comment type="caution">
    <text evidence="1">The sequence shown here is derived from an EMBL/GenBank/DDBJ whole genome shotgun (WGS) entry which is preliminary data.</text>
</comment>
<gene>
    <name evidence="1" type="ORF">PsYK624_063470</name>
</gene>
<evidence type="ECO:0000313" key="1">
    <source>
        <dbReference type="EMBL" id="GJE90220.1"/>
    </source>
</evidence>
<sequence>MSVSSSTCFPRRPLHPKADPDLFDSPVLLARELDHLRPFLSLPAVVRADIEYEGTAFVARGERCMVRGVLLPCGYRGWQEGFFLSWEDMQMLDGSTARAAVVGFATGGPNPGHFYARWAEVYSPRLQTAPPFEHGWVNDLMRARVIYAVVFCTAAKVLGPSPPQSAFQDSQPYWIPGFIQGIRPTLPPVQKRRLLDRDRAHDFDPGHLTFRHWTSKGCGAQDIYVGVSFLATRAGLGVAPLPDARAALPRPPRALEGRVVRFSRLHVAVLDKPESEARTLERGWKGQRGDVYRLWREGSLGYHCACADFWTKGCTGWLHAGGGQPKLALPAPPVGR</sequence>
<accession>A0A9P3LCG6</accession>
<organism evidence="1 2">
    <name type="scientific">Phanerochaete sordida</name>
    <dbReference type="NCBI Taxonomy" id="48140"/>
    <lineage>
        <taxon>Eukaryota</taxon>
        <taxon>Fungi</taxon>
        <taxon>Dikarya</taxon>
        <taxon>Basidiomycota</taxon>
        <taxon>Agaricomycotina</taxon>
        <taxon>Agaricomycetes</taxon>
        <taxon>Polyporales</taxon>
        <taxon>Phanerochaetaceae</taxon>
        <taxon>Phanerochaete</taxon>
    </lineage>
</organism>